<name>A0A0E9T3X7_ANGAN</name>
<organism evidence="1">
    <name type="scientific">Anguilla anguilla</name>
    <name type="common">European freshwater eel</name>
    <name type="synonym">Muraena anguilla</name>
    <dbReference type="NCBI Taxonomy" id="7936"/>
    <lineage>
        <taxon>Eukaryota</taxon>
        <taxon>Metazoa</taxon>
        <taxon>Chordata</taxon>
        <taxon>Craniata</taxon>
        <taxon>Vertebrata</taxon>
        <taxon>Euteleostomi</taxon>
        <taxon>Actinopterygii</taxon>
        <taxon>Neopterygii</taxon>
        <taxon>Teleostei</taxon>
        <taxon>Anguilliformes</taxon>
        <taxon>Anguillidae</taxon>
        <taxon>Anguilla</taxon>
    </lineage>
</organism>
<protein>
    <submittedName>
        <fullName evidence="1">Uncharacterized protein</fullName>
    </submittedName>
</protein>
<dbReference type="EMBL" id="GBXM01060246">
    <property type="protein sequence ID" value="JAH48331.1"/>
    <property type="molecule type" value="Transcribed_RNA"/>
</dbReference>
<reference evidence="1" key="1">
    <citation type="submission" date="2014-11" db="EMBL/GenBank/DDBJ databases">
        <authorList>
            <person name="Amaro Gonzalez C."/>
        </authorList>
    </citation>
    <scope>NUCLEOTIDE SEQUENCE</scope>
</reference>
<proteinExistence type="predicted"/>
<reference evidence="1" key="2">
    <citation type="journal article" date="2015" name="Fish Shellfish Immunol.">
        <title>Early steps in the European eel (Anguilla anguilla)-Vibrio vulnificus interaction in the gills: Role of the RtxA13 toxin.</title>
        <authorList>
            <person name="Callol A."/>
            <person name="Pajuelo D."/>
            <person name="Ebbesson L."/>
            <person name="Teles M."/>
            <person name="MacKenzie S."/>
            <person name="Amaro C."/>
        </authorList>
    </citation>
    <scope>NUCLEOTIDE SEQUENCE</scope>
</reference>
<accession>A0A0E9T3X7</accession>
<sequence>MAQTRRPFIITEHELQMTH</sequence>
<evidence type="ECO:0000313" key="1">
    <source>
        <dbReference type="EMBL" id="JAH48331.1"/>
    </source>
</evidence>
<dbReference type="AlphaFoldDB" id="A0A0E9T3X7"/>